<evidence type="ECO:0000256" key="6">
    <source>
        <dbReference type="ARBA" id="ARBA00023180"/>
    </source>
</evidence>
<evidence type="ECO:0000313" key="10">
    <source>
        <dbReference type="Proteomes" id="UP000005207"/>
    </source>
</evidence>
<dbReference type="Ensembl" id="ENSONIT00000092401.1">
    <property type="protein sequence ID" value="ENSONIP00000070564.1"/>
    <property type="gene ID" value="ENSONIG00000028695.1"/>
</dbReference>
<keyword evidence="10" id="KW-1185">Reference proteome</keyword>
<dbReference type="Proteomes" id="UP000005207">
    <property type="component" value="Linkage group LG3"/>
</dbReference>
<dbReference type="GO" id="GO:0004252">
    <property type="term" value="F:serine-type endopeptidase activity"/>
    <property type="evidence" value="ECO:0007669"/>
    <property type="project" value="InterPro"/>
</dbReference>
<feature type="signal peptide" evidence="7">
    <location>
        <begin position="1"/>
        <end position="25"/>
    </location>
</feature>
<dbReference type="InterPro" id="IPR009003">
    <property type="entry name" value="Peptidase_S1_PA"/>
</dbReference>
<gene>
    <name evidence="9" type="primary">LOC109201539</name>
</gene>
<protein>
    <submittedName>
        <fullName evidence="9">Serine protease 48-like</fullName>
    </submittedName>
</protein>
<dbReference type="OMA" id="LTEANCF"/>
<dbReference type="Pfam" id="PF00089">
    <property type="entry name" value="Trypsin"/>
    <property type="match status" value="1"/>
</dbReference>
<dbReference type="InterPro" id="IPR001314">
    <property type="entry name" value="Peptidase_S1A"/>
</dbReference>
<keyword evidence="2 7" id="KW-0732">Signal</keyword>
<dbReference type="GeneTree" id="ENSGT00940000163160"/>
<dbReference type="CDD" id="cd00190">
    <property type="entry name" value="Tryp_SPc"/>
    <property type="match status" value="1"/>
</dbReference>
<name>A0A669EGA0_ORENI</name>
<dbReference type="InterPro" id="IPR043504">
    <property type="entry name" value="Peptidase_S1_PA_chymotrypsin"/>
</dbReference>
<dbReference type="PROSITE" id="PS50240">
    <property type="entry name" value="TRYPSIN_DOM"/>
    <property type="match status" value="1"/>
</dbReference>
<dbReference type="InterPro" id="IPR001254">
    <property type="entry name" value="Trypsin_dom"/>
</dbReference>
<dbReference type="PRINTS" id="PR00722">
    <property type="entry name" value="CHYMOTRYPSIN"/>
</dbReference>
<evidence type="ECO:0000259" key="8">
    <source>
        <dbReference type="PROSITE" id="PS50240"/>
    </source>
</evidence>
<dbReference type="KEGG" id="onl:109201539"/>
<keyword evidence="3" id="KW-0378">Hydrolase</keyword>
<keyword evidence="1" id="KW-0645">Protease</keyword>
<dbReference type="SMART" id="SM00020">
    <property type="entry name" value="Tryp_SPc"/>
    <property type="match status" value="1"/>
</dbReference>
<evidence type="ECO:0000256" key="2">
    <source>
        <dbReference type="ARBA" id="ARBA00022729"/>
    </source>
</evidence>
<dbReference type="RefSeq" id="XP_019212824.1">
    <property type="nucleotide sequence ID" value="XM_019357279.2"/>
</dbReference>
<proteinExistence type="predicted"/>
<keyword evidence="5" id="KW-1015">Disulfide bond</keyword>
<sequence length="281" mass="30500">MALQQFVRCFIVVIIFLCKACSSRAVNSSSITGGHDAAAGSWPSYAAVVIVGFQFGASLINEQWVLTAASFIPLDTLTRWDPTVYLGGYSLSGKNPNEVNRTLEKIICHPEFDFKTLKNDICLLKLSAPVNFTDYIQPTCLASENSTYNNETSSWVIGLGYNNDGTFTKTLQEAKVPIMGNNECKEIFQGSYPKITENMICAGDKDSCLFTYGAPLMTKSRSVWLQSGVLSVSACGAVPSVFTRVSQYQKWINDTVTGTPPGFVTFTSPDGSSPPTTAPNV</sequence>
<reference evidence="9" key="2">
    <citation type="submission" date="2025-08" db="UniProtKB">
        <authorList>
            <consortium name="Ensembl"/>
        </authorList>
    </citation>
    <scope>IDENTIFICATION</scope>
</reference>
<reference evidence="10" key="1">
    <citation type="submission" date="2012-01" db="EMBL/GenBank/DDBJ databases">
        <title>The Genome Sequence of Oreochromis niloticus (Nile Tilapia).</title>
        <authorList>
            <consortium name="Broad Institute Genome Assembly Team"/>
            <consortium name="Broad Institute Sequencing Platform"/>
            <person name="Di Palma F."/>
            <person name="Johnson J."/>
            <person name="Lander E.S."/>
            <person name="Lindblad-Toh K."/>
        </authorList>
    </citation>
    <scope>NUCLEOTIDE SEQUENCE [LARGE SCALE GENOMIC DNA]</scope>
</reference>
<keyword evidence="4" id="KW-0720">Serine protease</keyword>
<dbReference type="AlphaFoldDB" id="A0A669EGA0"/>
<dbReference type="Gene3D" id="2.40.10.10">
    <property type="entry name" value="Trypsin-like serine proteases"/>
    <property type="match status" value="1"/>
</dbReference>
<accession>A0A669EGA0</accession>
<organism evidence="9 10">
    <name type="scientific">Oreochromis niloticus</name>
    <name type="common">Nile tilapia</name>
    <name type="synonym">Tilapia nilotica</name>
    <dbReference type="NCBI Taxonomy" id="8128"/>
    <lineage>
        <taxon>Eukaryota</taxon>
        <taxon>Metazoa</taxon>
        <taxon>Chordata</taxon>
        <taxon>Craniata</taxon>
        <taxon>Vertebrata</taxon>
        <taxon>Euteleostomi</taxon>
        <taxon>Actinopterygii</taxon>
        <taxon>Neopterygii</taxon>
        <taxon>Teleostei</taxon>
        <taxon>Neoteleostei</taxon>
        <taxon>Acanthomorphata</taxon>
        <taxon>Ovalentaria</taxon>
        <taxon>Cichlomorphae</taxon>
        <taxon>Cichliformes</taxon>
        <taxon>Cichlidae</taxon>
        <taxon>African cichlids</taxon>
        <taxon>Pseudocrenilabrinae</taxon>
        <taxon>Oreochromini</taxon>
        <taxon>Oreochromis</taxon>
    </lineage>
</organism>
<dbReference type="OrthoDB" id="7756772at2759"/>
<reference evidence="9" key="3">
    <citation type="submission" date="2025-09" db="UniProtKB">
        <authorList>
            <consortium name="Ensembl"/>
        </authorList>
    </citation>
    <scope>IDENTIFICATION</scope>
</reference>
<dbReference type="GeneID" id="109201539"/>
<dbReference type="PANTHER" id="PTHR24253:SF144">
    <property type="entry name" value="CHYMOTRYPSIN-LIKE PROTEASE CTRL-1-RELATED"/>
    <property type="match status" value="1"/>
</dbReference>
<evidence type="ECO:0000256" key="3">
    <source>
        <dbReference type="ARBA" id="ARBA00022801"/>
    </source>
</evidence>
<feature type="chain" id="PRO_5025588439" evidence="7">
    <location>
        <begin position="26"/>
        <end position="281"/>
    </location>
</feature>
<dbReference type="PANTHER" id="PTHR24253">
    <property type="entry name" value="TRANSMEMBRANE PROTEASE SERINE"/>
    <property type="match status" value="1"/>
</dbReference>
<evidence type="ECO:0000256" key="4">
    <source>
        <dbReference type="ARBA" id="ARBA00022825"/>
    </source>
</evidence>
<evidence type="ECO:0000256" key="7">
    <source>
        <dbReference type="SAM" id="SignalP"/>
    </source>
</evidence>
<dbReference type="GO" id="GO:0006508">
    <property type="term" value="P:proteolysis"/>
    <property type="evidence" value="ECO:0007669"/>
    <property type="project" value="UniProtKB-KW"/>
</dbReference>
<evidence type="ECO:0000256" key="1">
    <source>
        <dbReference type="ARBA" id="ARBA00022670"/>
    </source>
</evidence>
<keyword evidence="6" id="KW-0325">Glycoprotein</keyword>
<dbReference type="SUPFAM" id="SSF50494">
    <property type="entry name" value="Trypsin-like serine proteases"/>
    <property type="match status" value="1"/>
</dbReference>
<feature type="domain" description="Peptidase S1" evidence="8">
    <location>
        <begin position="31"/>
        <end position="257"/>
    </location>
</feature>
<evidence type="ECO:0000256" key="5">
    <source>
        <dbReference type="ARBA" id="ARBA00023157"/>
    </source>
</evidence>
<dbReference type="FunFam" id="2.40.10.10:FF:000068">
    <property type="entry name" value="transmembrane protease serine 2"/>
    <property type="match status" value="1"/>
</dbReference>
<evidence type="ECO:0000313" key="9">
    <source>
        <dbReference type="Ensembl" id="ENSONIP00000070564.1"/>
    </source>
</evidence>